<protein>
    <submittedName>
        <fullName evidence="3">Undecaprenyl-diphosphatase</fullName>
    </submittedName>
</protein>
<dbReference type="SUPFAM" id="SSF48317">
    <property type="entry name" value="Acid phosphatase/Vanadium-dependent haloperoxidase"/>
    <property type="match status" value="1"/>
</dbReference>
<organism evidence="3 4">
    <name type="scientific">Amycolatopsis arida</name>
    <dbReference type="NCBI Taxonomy" id="587909"/>
    <lineage>
        <taxon>Bacteria</taxon>
        <taxon>Bacillati</taxon>
        <taxon>Actinomycetota</taxon>
        <taxon>Actinomycetes</taxon>
        <taxon>Pseudonocardiales</taxon>
        <taxon>Pseudonocardiaceae</taxon>
        <taxon>Amycolatopsis</taxon>
    </lineage>
</organism>
<gene>
    <name evidence="3" type="ORF">SAMN05421810_106350</name>
</gene>
<keyword evidence="1" id="KW-1133">Transmembrane helix</keyword>
<proteinExistence type="predicted"/>
<evidence type="ECO:0000259" key="2">
    <source>
        <dbReference type="SMART" id="SM00014"/>
    </source>
</evidence>
<dbReference type="AlphaFoldDB" id="A0A1I5Y0D9"/>
<dbReference type="SMART" id="SM00014">
    <property type="entry name" value="acidPPc"/>
    <property type="match status" value="1"/>
</dbReference>
<dbReference type="InterPro" id="IPR000326">
    <property type="entry name" value="PAP2/HPO"/>
</dbReference>
<evidence type="ECO:0000256" key="1">
    <source>
        <dbReference type="SAM" id="Phobius"/>
    </source>
</evidence>
<keyword evidence="1" id="KW-0812">Transmembrane</keyword>
<dbReference type="Pfam" id="PF01569">
    <property type="entry name" value="PAP2"/>
    <property type="match status" value="1"/>
</dbReference>
<keyword evidence="1" id="KW-0472">Membrane</keyword>
<dbReference type="EMBL" id="FOWW01000006">
    <property type="protein sequence ID" value="SFQ37653.1"/>
    <property type="molecule type" value="Genomic_DNA"/>
</dbReference>
<accession>A0A1I5Y0D9</accession>
<feature type="domain" description="Phosphatidic acid phosphatase type 2/haloperoxidase" evidence="2">
    <location>
        <begin position="90"/>
        <end position="195"/>
    </location>
</feature>
<evidence type="ECO:0000313" key="4">
    <source>
        <dbReference type="Proteomes" id="UP000198727"/>
    </source>
</evidence>
<dbReference type="InterPro" id="IPR036938">
    <property type="entry name" value="PAP2/HPO_sf"/>
</dbReference>
<dbReference type="STRING" id="587909.SAMN05421810_106350"/>
<dbReference type="PANTHER" id="PTHR14969:SF13">
    <property type="entry name" value="AT30094P"/>
    <property type="match status" value="1"/>
</dbReference>
<evidence type="ECO:0000313" key="3">
    <source>
        <dbReference type="EMBL" id="SFQ37653.1"/>
    </source>
</evidence>
<feature type="transmembrane region" description="Helical" evidence="1">
    <location>
        <begin position="58"/>
        <end position="77"/>
    </location>
</feature>
<sequence length="215" mass="21974">MSGRARVAVTGSVLVAAFVLLGVLVHAGHGGVDAAVEDLVGTRWTGPLGRAAELAGAVLGPVLPTLLGVVLLAGAALLWRRGEHRTAGLLIRVAVVLAVCRATSVVFKPVFDRQRPRVYPEASFPSGHVVSVAGAGFALVVLCAWLAPRLLRRMVALAVVATALAAAARIALGVHWLTDTIGAVLAVIGFGLLTCAGLGLLPAGRDRVSVGPRDD</sequence>
<feature type="transmembrane region" description="Helical" evidence="1">
    <location>
        <begin position="127"/>
        <end position="147"/>
    </location>
</feature>
<dbReference type="RefSeq" id="WP_092532035.1">
    <property type="nucleotide sequence ID" value="NZ_FOWW01000006.1"/>
</dbReference>
<keyword evidence="4" id="KW-1185">Reference proteome</keyword>
<dbReference type="PANTHER" id="PTHR14969">
    <property type="entry name" value="SPHINGOSINE-1-PHOSPHATE PHOSPHOHYDROLASE"/>
    <property type="match status" value="1"/>
</dbReference>
<feature type="transmembrane region" description="Helical" evidence="1">
    <location>
        <begin position="183"/>
        <end position="203"/>
    </location>
</feature>
<dbReference type="OrthoDB" id="3699141at2"/>
<name>A0A1I5Y0D9_9PSEU</name>
<feature type="transmembrane region" description="Helical" evidence="1">
    <location>
        <begin position="89"/>
        <end position="107"/>
    </location>
</feature>
<dbReference type="Gene3D" id="1.20.144.10">
    <property type="entry name" value="Phosphatidic acid phosphatase type 2/haloperoxidase"/>
    <property type="match status" value="1"/>
</dbReference>
<feature type="transmembrane region" description="Helical" evidence="1">
    <location>
        <begin position="154"/>
        <end position="177"/>
    </location>
</feature>
<reference evidence="4" key="1">
    <citation type="submission" date="2016-10" db="EMBL/GenBank/DDBJ databases">
        <authorList>
            <person name="Varghese N."/>
            <person name="Submissions S."/>
        </authorList>
    </citation>
    <scope>NUCLEOTIDE SEQUENCE [LARGE SCALE GENOMIC DNA]</scope>
    <source>
        <strain evidence="4">CGMCC 4.5579</strain>
    </source>
</reference>
<dbReference type="Proteomes" id="UP000198727">
    <property type="component" value="Unassembled WGS sequence"/>
</dbReference>